<dbReference type="EMBL" id="CM023482">
    <property type="protein sequence ID" value="KAH6939015.1"/>
    <property type="molecule type" value="Genomic_DNA"/>
</dbReference>
<accession>A0ACB7SWM2</accession>
<proteinExistence type="predicted"/>
<name>A0ACB7SWM2_HYAAI</name>
<protein>
    <submittedName>
        <fullName evidence="1">Uncharacterized protein</fullName>
    </submittedName>
</protein>
<dbReference type="Proteomes" id="UP000821845">
    <property type="component" value="Chromosome 2"/>
</dbReference>
<gene>
    <name evidence="1" type="ORF">HPB50_015603</name>
</gene>
<keyword evidence="2" id="KW-1185">Reference proteome</keyword>
<organism evidence="1 2">
    <name type="scientific">Hyalomma asiaticum</name>
    <name type="common">Tick</name>
    <dbReference type="NCBI Taxonomy" id="266040"/>
    <lineage>
        <taxon>Eukaryota</taxon>
        <taxon>Metazoa</taxon>
        <taxon>Ecdysozoa</taxon>
        <taxon>Arthropoda</taxon>
        <taxon>Chelicerata</taxon>
        <taxon>Arachnida</taxon>
        <taxon>Acari</taxon>
        <taxon>Parasitiformes</taxon>
        <taxon>Ixodida</taxon>
        <taxon>Ixodoidea</taxon>
        <taxon>Ixodidae</taxon>
        <taxon>Hyalomminae</taxon>
        <taxon>Hyalomma</taxon>
    </lineage>
</organism>
<comment type="caution">
    <text evidence="1">The sequence shown here is derived from an EMBL/GenBank/DDBJ whole genome shotgun (WGS) entry which is preliminary data.</text>
</comment>
<evidence type="ECO:0000313" key="2">
    <source>
        <dbReference type="Proteomes" id="UP000821845"/>
    </source>
</evidence>
<sequence length="140" mass="14921">MYPATMAAVKKSVKVTNGSGVARVATVPDKISAGRPDGHRAKCVDTVRDDTLTSSARPPSRKQSSSGGLPHSELSPPSRACLTPSQWCLLGCFPTTRYCRQASSAASAGESRRRETMPGDSEQEEGTRKTTEGIVAKKKR</sequence>
<evidence type="ECO:0000313" key="1">
    <source>
        <dbReference type="EMBL" id="KAH6939015.1"/>
    </source>
</evidence>
<reference evidence="1" key="1">
    <citation type="submission" date="2020-05" db="EMBL/GenBank/DDBJ databases">
        <title>Large-scale comparative analyses of tick genomes elucidate their genetic diversity and vector capacities.</title>
        <authorList>
            <person name="Jia N."/>
            <person name="Wang J."/>
            <person name="Shi W."/>
            <person name="Du L."/>
            <person name="Sun Y."/>
            <person name="Zhan W."/>
            <person name="Jiang J."/>
            <person name="Wang Q."/>
            <person name="Zhang B."/>
            <person name="Ji P."/>
            <person name="Sakyi L.B."/>
            <person name="Cui X."/>
            <person name="Yuan T."/>
            <person name="Jiang B."/>
            <person name="Yang W."/>
            <person name="Lam T.T.-Y."/>
            <person name="Chang Q."/>
            <person name="Ding S."/>
            <person name="Wang X."/>
            <person name="Zhu J."/>
            <person name="Ruan X."/>
            <person name="Zhao L."/>
            <person name="Wei J."/>
            <person name="Que T."/>
            <person name="Du C."/>
            <person name="Cheng J."/>
            <person name="Dai P."/>
            <person name="Han X."/>
            <person name="Huang E."/>
            <person name="Gao Y."/>
            <person name="Liu J."/>
            <person name="Shao H."/>
            <person name="Ye R."/>
            <person name="Li L."/>
            <person name="Wei W."/>
            <person name="Wang X."/>
            <person name="Wang C."/>
            <person name="Yang T."/>
            <person name="Huo Q."/>
            <person name="Li W."/>
            <person name="Guo W."/>
            <person name="Chen H."/>
            <person name="Zhou L."/>
            <person name="Ni X."/>
            <person name="Tian J."/>
            <person name="Zhou Y."/>
            <person name="Sheng Y."/>
            <person name="Liu T."/>
            <person name="Pan Y."/>
            <person name="Xia L."/>
            <person name="Li J."/>
            <person name="Zhao F."/>
            <person name="Cao W."/>
        </authorList>
    </citation>
    <scope>NUCLEOTIDE SEQUENCE</scope>
    <source>
        <strain evidence="1">Hyas-2018</strain>
    </source>
</reference>